<dbReference type="AlphaFoldDB" id="A0A8S7FGF6"/>
<gene>
    <name evidence="1" type="ORF">C0P57_005190</name>
</gene>
<protein>
    <submittedName>
        <fullName evidence="1">Uncharacterized protein</fullName>
    </submittedName>
</protein>
<accession>A0A8S7FGF6</accession>
<proteinExistence type="predicted"/>
<organism evidence="1 2">
    <name type="scientific">Escherichia coli</name>
    <dbReference type="NCBI Taxonomy" id="562"/>
    <lineage>
        <taxon>Bacteria</taxon>
        <taxon>Pseudomonadati</taxon>
        <taxon>Pseudomonadota</taxon>
        <taxon>Gammaproteobacteria</taxon>
        <taxon>Enterobacterales</taxon>
        <taxon>Enterobacteriaceae</taxon>
        <taxon>Escherichia</taxon>
    </lineage>
</organism>
<comment type="caution">
    <text evidence="1">The sequence shown here is derived from an EMBL/GenBank/DDBJ whole genome shotgun (WGS) entry which is preliminary data.</text>
</comment>
<reference evidence="1 2" key="1">
    <citation type="submission" date="2018-08" db="EMBL/GenBank/DDBJ databases">
        <authorList>
            <consortium name="NARMS: The National Antimicrobial Resistance Monitoring System"/>
        </authorList>
    </citation>
    <scope>NUCLEOTIDE SEQUENCE [LARGE SCALE GENOMIC DNA]</scope>
    <source>
        <strain evidence="1 2">FSIS11706358</strain>
    </source>
</reference>
<evidence type="ECO:0000313" key="1">
    <source>
        <dbReference type="EMBL" id="EFB4535779.1"/>
    </source>
</evidence>
<dbReference type="EMBL" id="AASFZR010000191">
    <property type="protein sequence ID" value="EFB4535779.1"/>
    <property type="molecule type" value="Genomic_DNA"/>
</dbReference>
<name>A0A8S7FGF6_ECOLX</name>
<sequence length="257" mass="29355">MNKAEVLEKGYWIEISIDAYAQKVKGISRGDYPPLRCISCEKPVHDSGLVTPNPDYSPRFSHSASPENKEFCPLSARSQRFSGFSGNERSASAEIAVSRRNQFMQFDNLYRAWVVCRALRGGEGKLDQKSFIRMVRIADSFGIWHYSYMPDWGIPLMLMLMDNHPTPNGKSTFFYSLKKERVRKGVKWQDLNVRLEAHWVNGGNRIVPNKDKKASFLLTIPFAKSVIDEILSKENLSWCSKNSLPILHSFSIRALTT</sequence>
<dbReference type="RefSeq" id="WP_096903473.1">
    <property type="nucleotide sequence ID" value="NZ_JABEXY010000030.1"/>
</dbReference>
<dbReference type="Proteomes" id="UP000542214">
    <property type="component" value="Unassembled WGS sequence"/>
</dbReference>
<evidence type="ECO:0000313" key="2">
    <source>
        <dbReference type="Proteomes" id="UP000542214"/>
    </source>
</evidence>